<accession>A0A6I2UI26</accession>
<dbReference type="EMBL" id="VUNR01000019">
    <property type="protein sequence ID" value="MSU09240.1"/>
    <property type="molecule type" value="Genomic_DNA"/>
</dbReference>
<dbReference type="InterPro" id="IPR037053">
    <property type="entry name" value="Phage_tail_collar_dom_sf"/>
</dbReference>
<proteinExistence type="predicted"/>
<protein>
    <recommendedName>
        <fullName evidence="3">Phage tail collar domain-containing protein</fullName>
    </recommendedName>
</protein>
<dbReference type="Gene3D" id="3.90.1340.10">
    <property type="entry name" value="Phage tail collar domain"/>
    <property type="match status" value="1"/>
</dbReference>
<evidence type="ECO:0000313" key="1">
    <source>
        <dbReference type="EMBL" id="MSU09240.1"/>
    </source>
</evidence>
<dbReference type="SUPFAM" id="SSF88874">
    <property type="entry name" value="Receptor-binding domain of short tail fibre protein gp12"/>
    <property type="match status" value="1"/>
</dbReference>
<keyword evidence="2" id="KW-1185">Reference proteome</keyword>
<comment type="caution">
    <text evidence="1">The sequence shown here is derived from an EMBL/GenBank/DDBJ whole genome shotgun (WGS) entry which is preliminary data.</text>
</comment>
<organism evidence="1 2">
    <name type="scientific">Anaerovibrio slackiae</name>
    <dbReference type="NCBI Taxonomy" id="2652309"/>
    <lineage>
        <taxon>Bacteria</taxon>
        <taxon>Bacillati</taxon>
        <taxon>Bacillota</taxon>
        <taxon>Negativicutes</taxon>
        <taxon>Selenomonadales</taxon>
        <taxon>Selenomonadaceae</taxon>
        <taxon>Anaerovibrio</taxon>
    </lineage>
</organism>
<sequence length="151" mass="16567">MITYNGYWFLWNIIGASQGNNTLPIGTILPYVGELNKIPHGWFLCDGTNGTPDLRDRFLQGSNVPGKFIKAGLPNISGHISAHKMWENVYSTSGALYTSSSSYNQLGHDQGAHGDEISNIFFDASKANPIYGASATVQPSSYTVYYIIRII</sequence>
<evidence type="ECO:0008006" key="3">
    <source>
        <dbReference type="Google" id="ProtNLM"/>
    </source>
</evidence>
<dbReference type="AlphaFoldDB" id="A0A6I2UI26"/>
<reference evidence="1 2" key="1">
    <citation type="submission" date="2019-08" db="EMBL/GenBank/DDBJ databases">
        <title>In-depth cultivation of the pig gut microbiome towards novel bacterial diversity and tailored functional studies.</title>
        <authorList>
            <person name="Wylensek D."/>
            <person name="Hitch T.C.A."/>
            <person name="Clavel T."/>
        </authorList>
    </citation>
    <scope>NUCLEOTIDE SEQUENCE [LARGE SCALE GENOMIC DNA]</scope>
    <source>
        <strain evidence="1 2">WCA-693-APC-5D-A</strain>
    </source>
</reference>
<dbReference type="Proteomes" id="UP000433181">
    <property type="component" value="Unassembled WGS sequence"/>
</dbReference>
<evidence type="ECO:0000313" key="2">
    <source>
        <dbReference type="Proteomes" id="UP000433181"/>
    </source>
</evidence>
<gene>
    <name evidence="1" type="ORF">FYJ84_09610</name>
</gene>
<dbReference type="RefSeq" id="WP_154407412.1">
    <property type="nucleotide sequence ID" value="NZ_VUNR01000019.1"/>
</dbReference>
<dbReference type="GeneID" id="96779178"/>
<name>A0A6I2UI26_9FIRM</name>